<comment type="similarity">
    <text evidence="1">Belongs to the carbon-nitrogen hydrolase superfamily. NIT1/NIT2 family.</text>
</comment>
<protein>
    <submittedName>
        <fullName evidence="3">Carbon-nitrogen hydrolase family protein</fullName>
    </submittedName>
</protein>
<dbReference type="InterPro" id="IPR036526">
    <property type="entry name" value="C-N_Hydrolase_sf"/>
</dbReference>
<dbReference type="InterPro" id="IPR001110">
    <property type="entry name" value="UPF0012_CS"/>
</dbReference>
<organism evidence="3">
    <name type="scientific">Salinicola endophyticus</name>
    <dbReference type="NCBI Taxonomy" id="1949083"/>
    <lineage>
        <taxon>Bacteria</taxon>
        <taxon>Pseudomonadati</taxon>
        <taxon>Pseudomonadota</taxon>
        <taxon>Gammaproteobacteria</taxon>
        <taxon>Oceanospirillales</taxon>
        <taxon>Halomonadaceae</taxon>
        <taxon>Salinicola</taxon>
    </lineage>
</organism>
<evidence type="ECO:0000313" key="3">
    <source>
        <dbReference type="EMBL" id="XCJ78734.1"/>
    </source>
</evidence>
<proteinExistence type="inferred from homology"/>
<dbReference type="InterPro" id="IPR003010">
    <property type="entry name" value="C-N_Hydrolase"/>
</dbReference>
<dbReference type="InterPro" id="IPR044083">
    <property type="entry name" value="RamA-like"/>
</dbReference>
<dbReference type="SUPFAM" id="SSF56317">
    <property type="entry name" value="Carbon-nitrogen hydrolase"/>
    <property type="match status" value="1"/>
</dbReference>
<dbReference type="Pfam" id="PF00795">
    <property type="entry name" value="CN_hydrolase"/>
    <property type="match status" value="1"/>
</dbReference>
<evidence type="ECO:0000259" key="2">
    <source>
        <dbReference type="PROSITE" id="PS50263"/>
    </source>
</evidence>
<sequence>MQIAAWQALSTHGDIATNLARLDESARRAAAEGAALLITPEMFLTGYVLGDDTRALAQAAPLERAREIAARHAIGLVVGGPEIEDGACYNAAHLIGDDGQVLARYHKAHLFGDVDRDQFTAGDRPTCVADYHGVRIALMICYDVEFPESVRAAARQGAELICVPTAQMQPFAHVNRRLIPTRAWESQVYLAYTNQHGREAAFDYVGHSLIVAPDGEPLAEAPSAGEALIHAEIDPAAVAAGRAANPYLDDLRQELFIS</sequence>
<dbReference type="PROSITE" id="PS50263">
    <property type="entry name" value="CN_HYDROLASE"/>
    <property type="match status" value="1"/>
</dbReference>
<evidence type="ECO:0000256" key="1">
    <source>
        <dbReference type="ARBA" id="ARBA00010613"/>
    </source>
</evidence>
<gene>
    <name evidence="3" type="ORF">ABV408_14995</name>
</gene>
<dbReference type="GO" id="GO:0016787">
    <property type="term" value="F:hydrolase activity"/>
    <property type="evidence" value="ECO:0007669"/>
    <property type="project" value="UniProtKB-KW"/>
</dbReference>
<name>A0AB74UBA2_9GAMM</name>
<dbReference type="AlphaFoldDB" id="A0AB74UBA2"/>
<dbReference type="Gene3D" id="3.60.110.10">
    <property type="entry name" value="Carbon-nitrogen hydrolase"/>
    <property type="match status" value="1"/>
</dbReference>
<keyword evidence="3" id="KW-0378">Hydrolase</keyword>
<accession>A0AB74UBA2</accession>
<dbReference type="PANTHER" id="PTHR23088">
    <property type="entry name" value="NITRILASE-RELATED"/>
    <property type="match status" value="1"/>
</dbReference>
<dbReference type="RefSeq" id="WP_353979704.1">
    <property type="nucleotide sequence ID" value="NZ_CP159578.1"/>
</dbReference>
<reference evidence="3" key="1">
    <citation type="submission" date="2024-06" db="EMBL/GenBank/DDBJ databases">
        <title>Complete genome of Salinicola endophyticus HNIBRBA4755.</title>
        <authorList>
            <person name="Shin S.Y."/>
            <person name="Kang H."/>
            <person name="Song J."/>
        </authorList>
    </citation>
    <scope>NUCLEOTIDE SEQUENCE</scope>
    <source>
        <strain evidence="3">HNIBRBA4755</strain>
    </source>
</reference>
<feature type="domain" description="CN hydrolase" evidence="2">
    <location>
        <begin position="1"/>
        <end position="235"/>
    </location>
</feature>
<dbReference type="EMBL" id="CP159578">
    <property type="protein sequence ID" value="XCJ78734.1"/>
    <property type="molecule type" value="Genomic_DNA"/>
</dbReference>
<dbReference type="PROSITE" id="PS01227">
    <property type="entry name" value="UPF0012"/>
    <property type="match status" value="1"/>
</dbReference>
<dbReference type="CDD" id="cd07576">
    <property type="entry name" value="R-amidase_like"/>
    <property type="match status" value="1"/>
</dbReference>
<dbReference type="PANTHER" id="PTHR23088:SF27">
    <property type="entry name" value="DEAMINATED GLUTATHIONE AMIDASE"/>
    <property type="match status" value="1"/>
</dbReference>